<dbReference type="InterPro" id="IPR042099">
    <property type="entry name" value="ANL_N_sf"/>
</dbReference>
<dbReference type="Gene3D" id="1.10.1200.10">
    <property type="entry name" value="ACP-like"/>
    <property type="match status" value="2"/>
</dbReference>
<protein>
    <submittedName>
        <fullName evidence="7">Amino acid adenylation domain-containing protein</fullName>
    </submittedName>
</protein>
<dbReference type="PROSITE" id="PS50075">
    <property type="entry name" value="CARRIER"/>
    <property type="match status" value="2"/>
</dbReference>
<keyword evidence="3" id="KW-0596">Phosphopantetheine</keyword>
<dbReference type="InterPro" id="IPR001242">
    <property type="entry name" value="Condensation_dom"/>
</dbReference>
<dbReference type="InterPro" id="IPR020806">
    <property type="entry name" value="PKS_PP-bd"/>
</dbReference>
<gene>
    <name evidence="7" type="ORF">SAMN04488503_2650</name>
</gene>
<dbReference type="InterPro" id="IPR009081">
    <property type="entry name" value="PP-bd_ACP"/>
</dbReference>
<dbReference type="Gene3D" id="1.10.10.1830">
    <property type="entry name" value="Non-ribosomal peptide synthase, adenylation domain"/>
    <property type="match status" value="1"/>
</dbReference>
<comment type="pathway">
    <text evidence="2">Siderophore biosynthesis.</text>
</comment>
<dbReference type="GO" id="GO:0044550">
    <property type="term" value="P:secondary metabolite biosynthetic process"/>
    <property type="evidence" value="ECO:0007669"/>
    <property type="project" value="TreeGrafter"/>
</dbReference>
<dbReference type="CDD" id="cd19535">
    <property type="entry name" value="Cyc_NRPS"/>
    <property type="match status" value="1"/>
</dbReference>
<reference evidence="7 8" key="1">
    <citation type="submission" date="2017-06" db="EMBL/GenBank/DDBJ databases">
        <authorList>
            <person name="Kim H.J."/>
            <person name="Triplett B.A."/>
        </authorList>
    </citation>
    <scope>NUCLEOTIDE SEQUENCE [LARGE SCALE GENOMIC DNA]</scope>
    <source>
        <strain evidence="7 8">DSM 13116</strain>
    </source>
</reference>
<evidence type="ECO:0000256" key="3">
    <source>
        <dbReference type="ARBA" id="ARBA00022450"/>
    </source>
</evidence>
<comment type="cofactor">
    <cofactor evidence="1">
        <name>pantetheine 4'-phosphate</name>
        <dbReference type="ChEBI" id="CHEBI:47942"/>
    </cofactor>
</comment>
<dbReference type="EMBL" id="FZOC01000005">
    <property type="protein sequence ID" value="SNS08404.1"/>
    <property type="molecule type" value="Genomic_DNA"/>
</dbReference>
<evidence type="ECO:0000256" key="5">
    <source>
        <dbReference type="ARBA" id="ARBA00022598"/>
    </source>
</evidence>
<dbReference type="CDD" id="cd05930">
    <property type="entry name" value="A_NRPS"/>
    <property type="match status" value="1"/>
</dbReference>
<dbReference type="PANTHER" id="PTHR45527:SF10">
    <property type="entry name" value="PYOCHELIN SYNTHASE PCHF"/>
    <property type="match status" value="1"/>
</dbReference>
<dbReference type="Pfam" id="PF00668">
    <property type="entry name" value="Condensation"/>
    <property type="match status" value="2"/>
</dbReference>
<dbReference type="FunFam" id="3.30.559.10:FF:000023">
    <property type="entry name" value="Non-ribosomal peptide synthetase"/>
    <property type="match status" value="1"/>
</dbReference>
<dbReference type="InterPro" id="IPR020845">
    <property type="entry name" value="AMP-binding_CS"/>
</dbReference>
<feature type="domain" description="Carrier" evidence="6">
    <location>
        <begin position="1052"/>
        <end position="1127"/>
    </location>
</feature>
<accession>A0A239BMY0</accession>
<dbReference type="InterPro" id="IPR010071">
    <property type="entry name" value="AA_adenyl_dom"/>
</dbReference>
<dbReference type="InterPro" id="IPR023213">
    <property type="entry name" value="CAT-like_dom_sf"/>
</dbReference>
<dbReference type="SMART" id="SM00823">
    <property type="entry name" value="PKS_PP"/>
    <property type="match status" value="2"/>
</dbReference>
<dbReference type="GO" id="GO:0005737">
    <property type="term" value="C:cytoplasm"/>
    <property type="evidence" value="ECO:0007669"/>
    <property type="project" value="TreeGrafter"/>
</dbReference>
<dbReference type="PROSITE" id="PS00012">
    <property type="entry name" value="PHOSPHOPANTETHEINE"/>
    <property type="match status" value="1"/>
</dbReference>
<dbReference type="RefSeq" id="WP_179217024.1">
    <property type="nucleotide sequence ID" value="NZ_FZOC01000005.1"/>
</dbReference>
<dbReference type="Gene3D" id="3.40.50.12780">
    <property type="entry name" value="N-terminal domain of ligase-like"/>
    <property type="match status" value="2"/>
</dbReference>
<dbReference type="Gene3D" id="3.30.559.10">
    <property type="entry name" value="Chloramphenicol acetyltransferase-like domain"/>
    <property type="match status" value="2"/>
</dbReference>
<dbReference type="SUPFAM" id="SSF52777">
    <property type="entry name" value="CoA-dependent acyltransferases"/>
    <property type="match status" value="4"/>
</dbReference>
<dbReference type="Pfam" id="PF13193">
    <property type="entry name" value="AMP-binding_C"/>
    <property type="match status" value="2"/>
</dbReference>
<dbReference type="Gene3D" id="3.30.300.30">
    <property type="match status" value="2"/>
</dbReference>
<dbReference type="Proteomes" id="UP000198324">
    <property type="component" value="Unassembled WGS sequence"/>
</dbReference>
<dbReference type="Pfam" id="PF00501">
    <property type="entry name" value="AMP-binding"/>
    <property type="match status" value="2"/>
</dbReference>
<evidence type="ECO:0000313" key="7">
    <source>
        <dbReference type="EMBL" id="SNS08404.1"/>
    </source>
</evidence>
<keyword evidence="8" id="KW-1185">Reference proteome</keyword>
<sequence>MNTPDLHGDLLFLDELRQRGVLLQPGANGLVCRARPGVLTPEITKRIAAAKPRLLALLLRMAAAPDMPRLKSVPEDRLLPFPLTENQEAYWLGRGDEQDSGSVGIHIYFELQCRDFDTERFRTAWAALVRRHDMLRAVVLPDGRQVVLEGTPDPEIRQHDYRLGRERDWEAQQEAARVSLSQKCYDLGAWPQFAFETFHRSGDALVMGSLDCWALDGRSLQIIFHDLAALYRGEPLGQAPEIAFRDYVLYLETLRATPQYEESWVYWKNRIRTLPPAPRLPLVTRSVSAPPRFRRMSAALSSVRWKALQAQARTHELTVASLLLACYAETLAKWSEHKHFTINVPRWNRLPVHPHINNVAGEFASFSLMEVDRREPVAFASHARTVQRQVWEDLRHGHISGVAVLRQWRKELGAGPEALVPYVFTSEPEADGPHAGSWVSALEGLGQVRRSLTQTPQVWIDSQYAVVDNGLRLFWDVEESMFPVGLPEKMFAAYVDLIGGLADGPKAWEANSPIPLPRDEAARRAALTGPAAAVDPTLPREWLERRAARTPDRVALADRDGELTWRDYRDQAMFWQNRILELGVRPGEPVALALSKGRMQAVASMAVHGAEGVIVPMDHTLPQARAEAILRDCGARLLLTDGSAAFRPEPAGALALNLIARKRGKRPQRLGPNTVTLSPDLYCLIYTSGSTGMPKGVMVPMRGILNMVQDTCSRLALGQSDAALSLSPLHHDLALFDIVGGMLAGFTTVFPDPGLLRDPGHWLELLTGRGITIWNTVPAMMTMLLDYLDSHAGEAPQTRLRWALLGGDWIPTDTPPRLADFAPGCTVVSSGGPTETTGWNILHPVIRHDPRWRSIPYGLPIQNVTYHIWDSHKKDCPELVPGELFCSGAGITAGYLNDEEKTRRAYLRHPQTGAPMFRTGDMGRFMPKGHIEFIGRRDQQINLNGYRIELGEIEAVLGAHPLVGQAVACVHGGGGNDFLCAWCSCPRPDLPLPEEAELKDHLRERLPRHMLPRFIGLVRSFPLNKNNKIDRLSIAAWPPPDDATKAPGAGAQPQTTTQRAVAKAWGEILQQPPAHMDQNFFELGGDSIAAIRLYVALLAKTHPGMQVSSIFSNPTVRSLAQAMDTHSLGASLAARFPVVPKGRGKAEAPATHAQQRLWFEAQTRAENVHHILHFTIQVVGAPNPEAMQAALNAVAARHAALATSFAVRDGELVQRVSSDPHIRLTVTDLRQDQPDTASAVLERLRQSNALDPIDMGAPPLARASLVLLGNDESRLLLAFHHAVFDGWSLGLFMNDLTAALAGTPLSKPDSTQAHLALWERQPETRRAMEERLQVFRRLFPGGGTPTRLWPDAIHTGSPPTPGHGSTIAHIPRELASSVAALAAKAGVTVFSAWNSLFGLVLARHTDAARAQIGTYASTRAQLGLEDVMGMMVNPTPLVLEFNQDVSVLAMLTANGQAFAQTQEGCVVPFDAVVRAVSPAREADGHPLFRIAFSQDNSPCRTFEAGPTRLRLLPGMQHATALELEVSLLALQGGGLLLSATFDRARHSTEGVGALLRRLRFVAEQAVVTPTILLRDLSIQTRRDSVSLCAWNDTHVHHAFTRDLLEPFSAAVKKAPDHQPVTGSSLLGPKAPTYAELEHDVRRLAGFLKQAGVRPGDALGLHLSPGIDMARAMLACWGCGAAFFPLAATLPAERLRGQVQAVHPRLILTEQQHSGIWGADGPRAIALEDIHDHPTFVHAGISVGFEANTGDTPACHFFTSGSTGTPKVVSLSHANLLNRVQWLWDAIPRESRELWCAKTSPSFVDSLCEYLCPLLHGGDLYVCTHAEASDPELLLDVIAHRGVTRLTVVPTMLHALLNVQERSPRDLSRLAHLTCSGEELSRSLARRCLDALPRVCLHNLYGSTELTADAAWHMLEPLHNGPVPIGKPIANTTVVIRDSARRQLPPGVPGEICVRGAATALGYLDSEDGGFFRSEDGPGFATGDLGVWSHEGELIFLGRKDRQIKIRGQRVEPADVESALCRLPDVQAALVFSLDKDGDVVLAAALRPRPGAAPSAETIRAALLPLLPTAMIPSVFLALDTFPLTASGKVDVAALRSTAASHPEPSEAQTIKGRTGRRLALIWEKLLGSPPASARADFFASGGHSLLAARLAASIREEFRINIQTGQVFQLPILSDLAAAVDMLTVIQRTAMGAGTEDRDREEF</sequence>
<dbReference type="GO" id="GO:0031177">
    <property type="term" value="F:phosphopantetheine binding"/>
    <property type="evidence" value="ECO:0007669"/>
    <property type="project" value="InterPro"/>
</dbReference>
<evidence type="ECO:0000313" key="8">
    <source>
        <dbReference type="Proteomes" id="UP000198324"/>
    </source>
</evidence>
<keyword evidence="5" id="KW-0436">Ligase</keyword>
<dbReference type="PROSITE" id="PS00455">
    <property type="entry name" value="AMP_BINDING"/>
    <property type="match status" value="1"/>
</dbReference>
<dbReference type="InterPro" id="IPR045851">
    <property type="entry name" value="AMP-bd_C_sf"/>
</dbReference>
<dbReference type="InterPro" id="IPR041464">
    <property type="entry name" value="TubC_N"/>
</dbReference>
<dbReference type="SUPFAM" id="SSF56801">
    <property type="entry name" value="Acetyl-CoA synthetase-like"/>
    <property type="match status" value="2"/>
</dbReference>
<feature type="domain" description="Carrier" evidence="6">
    <location>
        <begin position="2109"/>
        <end position="2184"/>
    </location>
</feature>
<dbReference type="PANTHER" id="PTHR45527">
    <property type="entry name" value="NONRIBOSOMAL PEPTIDE SYNTHETASE"/>
    <property type="match status" value="1"/>
</dbReference>
<evidence type="ECO:0000256" key="1">
    <source>
        <dbReference type="ARBA" id="ARBA00001957"/>
    </source>
</evidence>
<dbReference type="Pfam" id="PF00550">
    <property type="entry name" value="PP-binding"/>
    <property type="match status" value="2"/>
</dbReference>
<evidence type="ECO:0000259" key="6">
    <source>
        <dbReference type="PROSITE" id="PS50075"/>
    </source>
</evidence>
<dbReference type="Gene3D" id="3.30.559.30">
    <property type="entry name" value="Nonribosomal peptide synthetase, condensation domain"/>
    <property type="match status" value="2"/>
</dbReference>
<dbReference type="SUPFAM" id="SSF47336">
    <property type="entry name" value="ACP-like"/>
    <property type="match status" value="2"/>
</dbReference>
<dbReference type="InterPro" id="IPR036736">
    <property type="entry name" value="ACP-like_sf"/>
</dbReference>
<evidence type="ECO:0000256" key="4">
    <source>
        <dbReference type="ARBA" id="ARBA00022553"/>
    </source>
</evidence>
<dbReference type="InterPro" id="IPR044894">
    <property type="entry name" value="TubC_N_sf"/>
</dbReference>
<dbReference type="GO" id="GO:0043041">
    <property type="term" value="P:amino acid activation for nonribosomal peptide biosynthetic process"/>
    <property type="evidence" value="ECO:0007669"/>
    <property type="project" value="TreeGrafter"/>
</dbReference>
<dbReference type="InterPro" id="IPR057737">
    <property type="entry name" value="Condensation_MtbB-like"/>
</dbReference>
<name>A0A239BMY0_9BACT</name>
<dbReference type="Pfam" id="PF18563">
    <property type="entry name" value="TubC_N"/>
    <property type="match status" value="1"/>
</dbReference>
<dbReference type="InterPro" id="IPR006162">
    <property type="entry name" value="Ppantetheine_attach_site"/>
</dbReference>
<proteinExistence type="predicted"/>
<dbReference type="InterPro" id="IPR000873">
    <property type="entry name" value="AMP-dep_synth/lig_dom"/>
</dbReference>
<organism evidence="7 8">
    <name type="scientific">Humidesulfovibrio mexicanus</name>
    <dbReference type="NCBI Taxonomy" id="147047"/>
    <lineage>
        <taxon>Bacteria</taxon>
        <taxon>Pseudomonadati</taxon>
        <taxon>Thermodesulfobacteriota</taxon>
        <taxon>Desulfovibrionia</taxon>
        <taxon>Desulfovibrionales</taxon>
        <taxon>Desulfovibrionaceae</taxon>
        <taxon>Humidesulfovibrio</taxon>
    </lineage>
</organism>
<dbReference type="InterPro" id="IPR025110">
    <property type="entry name" value="AMP-bd_C"/>
</dbReference>
<evidence type="ECO:0000256" key="2">
    <source>
        <dbReference type="ARBA" id="ARBA00004924"/>
    </source>
</evidence>
<keyword evidence="4" id="KW-0597">Phosphoprotein</keyword>
<dbReference type="NCBIfam" id="TIGR01733">
    <property type="entry name" value="AA-adenyl-dom"/>
    <property type="match status" value="1"/>
</dbReference>
<dbReference type="GO" id="GO:0016874">
    <property type="term" value="F:ligase activity"/>
    <property type="evidence" value="ECO:0007669"/>
    <property type="project" value="UniProtKB-KW"/>
</dbReference>